<keyword evidence="3" id="KW-1185">Reference proteome</keyword>
<name>A0A317C6K9_9GAMM</name>
<accession>A0A317C6K9</accession>
<feature type="chain" id="PRO_5016433749" description="Outer membrane protein beta-barrel domain-containing protein" evidence="1">
    <location>
        <begin position="32"/>
        <end position="190"/>
    </location>
</feature>
<organism evidence="2 3">
    <name type="scientific">Leucothrix arctica</name>
    <dbReference type="NCBI Taxonomy" id="1481894"/>
    <lineage>
        <taxon>Bacteria</taxon>
        <taxon>Pseudomonadati</taxon>
        <taxon>Pseudomonadota</taxon>
        <taxon>Gammaproteobacteria</taxon>
        <taxon>Thiotrichales</taxon>
        <taxon>Thiotrichaceae</taxon>
        <taxon>Leucothrix</taxon>
    </lineage>
</organism>
<dbReference type="SUPFAM" id="SSF56935">
    <property type="entry name" value="Porins"/>
    <property type="match status" value="1"/>
</dbReference>
<sequence length="190" mass="20721">MNNKRILSMLKTAVSSAALVLIASSSVAATADELVINYNYIEGAIEYSDTDENSTDVERLTVSYGVTSEYNVLADYSTGQDIDSTIDFDEVSLGAGYHKEVAHNTDLTANAKLVYQDFDEGSSDTRLAAGVGLRHQLMDDLEVNANLDYNDGATFRVGARYYLIDALSAGFNFSASSGEQIAYISLRWDY</sequence>
<reference evidence="2 3" key="1">
    <citation type="submission" date="2018-05" db="EMBL/GenBank/DDBJ databases">
        <title>Leucothrix arctica sp. nov., isolated from Arctic seawater.</title>
        <authorList>
            <person name="Choi A."/>
            <person name="Baek K."/>
        </authorList>
    </citation>
    <scope>NUCLEOTIDE SEQUENCE [LARGE SCALE GENOMIC DNA]</scope>
    <source>
        <strain evidence="2 3">IMCC9719</strain>
    </source>
</reference>
<proteinExistence type="predicted"/>
<dbReference type="RefSeq" id="WP_109826182.1">
    <property type="nucleotide sequence ID" value="NZ_QGKL01000042.1"/>
</dbReference>
<dbReference type="Gene3D" id="2.40.160.60">
    <property type="entry name" value="Outer membrane protein transport protein (OMPP1/FadL/TodX)"/>
    <property type="match status" value="1"/>
</dbReference>
<evidence type="ECO:0008006" key="4">
    <source>
        <dbReference type="Google" id="ProtNLM"/>
    </source>
</evidence>
<evidence type="ECO:0000313" key="2">
    <source>
        <dbReference type="EMBL" id="PWQ93831.1"/>
    </source>
</evidence>
<keyword evidence="1" id="KW-0732">Signal</keyword>
<evidence type="ECO:0000313" key="3">
    <source>
        <dbReference type="Proteomes" id="UP000245506"/>
    </source>
</evidence>
<dbReference type="AlphaFoldDB" id="A0A317C6K9"/>
<gene>
    <name evidence="2" type="ORF">DKT75_19710</name>
</gene>
<dbReference type="Proteomes" id="UP000245506">
    <property type="component" value="Unassembled WGS sequence"/>
</dbReference>
<dbReference type="EMBL" id="QGKL01000042">
    <property type="protein sequence ID" value="PWQ93831.1"/>
    <property type="molecule type" value="Genomic_DNA"/>
</dbReference>
<evidence type="ECO:0000256" key="1">
    <source>
        <dbReference type="SAM" id="SignalP"/>
    </source>
</evidence>
<comment type="caution">
    <text evidence="2">The sequence shown here is derived from an EMBL/GenBank/DDBJ whole genome shotgun (WGS) entry which is preliminary data.</text>
</comment>
<protein>
    <recommendedName>
        <fullName evidence="4">Outer membrane protein beta-barrel domain-containing protein</fullName>
    </recommendedName>
</protein>
<dbReference type="OrthoDB" id="6384087at2"/>
<feature type="signal peptide" evidence="1">
    <location>
        <begin position="1"/>
        <end position="31"/>
    </location>
</feature>